<dbReference type="EMBL" id="JAALHA020000006">
    <property type="protein sequence ID" value="MDR9895791.1"/>
    <property type="molecule type" value="Genomic_DNA"/>
</dbReference>
<dbReference type="RefSeq" id="WP_208343153.1">
    <property type="nucleotide sequence ID" value="NZ_CAWQFN010000262.1"/>
</dbReference>
<proteinExistence type="predicted"/>
<dbReference type="AlphaFoldDB" id="A0AAP5M5D6"/>
<protein>
    <submittedName>
        <fullName evidence="3">Ribbon-helix-helix protein, CopG family</fullName>
    </submittedName>
</protein>
<evidence type="ECO:0000313" key="3">
    <source>
        <dbReference type="EMBL" id="MDR9895791.1"/>
    </source>
</evidence>
<accession>A0AAP5M5D6</accession>
<name>A0AAP5M5D6_9CYAN</name>
<dbReference type="GO" id="GO:0006355">
    <property type="term" value="P:regulation of DNA-templated transcription"/>
    <property type="evidence" value="ECO:0007669"/>
    <property type="project" value="InterPro"/>
</dbReference>
<feature type="coiled-coil region" evidence="1">
    <location>
        <begin position="6"/>
        <end position="33"/>
    </location>
</feature>
<evidence type="ECO:0000259" key="2">
    <source>
        <dbReference type="Pfam" id="PF01402"/>
    </source>
</evidence>
<organism evidence="3 4">
    <name type="scientific">Aetokthonos hydrillicola Thurmond2011</name>
    <dbReference type="NCBI Taxonomy" id="2712845"/>
    <lineage>
        <taxon>Bacteria</taxon>
        <taxon>Bacillati</taxon>
        <taxon>Cyanobacteriota</taxon>
        <taxon>Cyanophyceae</taxon>
        <taxon>Nostocales</taxon>
        <taxon>Hapalosiphonaceae</taxon>
        <taxon>Aetokthonos</taxon>
    </lineage>
</organism>
<keyword evidence="4" id="KW-1185">Reference proteome</keyword>
<dbReference type="SUPFAM" id="SSF47598">
    <property type="entry name" value="Ribbon-helix-helix"/>
    <property type="match status" value="1"/>
</dbReference>
<dbReference type="Pfam" id="PF01402">
    <property type="entry name" value="RHH_1"/>
    <property type="match status" value="1"/>
</dbReference>
<evidence type="ECO:0000256" key="1">
    <source>
        <dbReference type="SAM" id="Coils"/>
    </source>
</evidence>
<dbReference type="InterPro" id="IPR010985">
    <property type="entry name" value="Ribbon_hlx_hlx"/>
</dbReference>
<dbReference type="Proteomes" id="UP000667802">
    <property type="component" value="Unassembled WGS sequence"/>
</dbReference>
<comment type="caution">
    <text evidence="3">The sequence shown here is derived from an EMBL/GenBank/DDBJ whole genome shotgun (WGS) entry which is preliminary data.</text>
</comment>
<dbReference type="InterPro" id="IPR002145">
    <property type="entry name" value="CopG"/>
</dbReference>
<evidence type="ECO:0000313" key="4">
    <source>
        <dbReference type="Proteomes" id="UP000667802"/>
    </source>
</evidence>
<gene>
    <name evidence="3" type="ORF">G7B40_014630</name>
</gene>
<feature type="domain" description="Ribbon-helix-helix protein CopG" evidence="2">
    <location>
        <begin position="2"/>
        <end position="40"/>
    </location>
</feature>
<keyword evidence="1" id="KW-0175">Coiled coil</keyword>
<reference evidence="4" key="1">
    <citation type="journal article" date="2021" name="Science">
        <title>Hunting the eagle killer: A cyanobacterial neurotoxin causes vacuolar myelinopathy.</title>
        <authorList>
            <person name="Breinlinger S."/>
            <person name="Phillips T.J."/>
            <person name="Haram B.N."/>
            <person name="Mares J."/>
            <person name="Martinez Yerena J.A."/>
            <person name="Hrouzek P."/>
            <person name="Sobotka R."/>
            <person name="Henderson W.M."/>
            <person name="Schmieder P."/>
            <person name="Williams S.M."/>
            <person name="Lauderdale J.D."/>
            <person name="Wilde H.D."/>
            <person name="Gerrin W."/>
            <person name="Kust A."/>
            <person name="Washington J.W."/>
            <person name="Wagner C."/>
            <person name="Geier B."/>
            <person name="Liebeke M."/>
            <person name="Enke H."/>
            <person name="Niedermeyer T.H.J."/>
            <person name="Wilde S.B."/>
        </authorList>
    </citation>
    <scope>NUCLEOTIDE SEQUENCE [LARGE SCALE GENOMIC DNA]</scope>
    <source>
        <strain evidence="4">Thurmond2011</strain>
    </source>
</reference>
<sequence length="47" mass="5572">MKALNIRFSDKEHENLQQTSKNLERSINDIVREAVRQYLQKLEASNL</sequence>